<evidence type="ECO:0000313" key="4">
    <source>
        <dbReference type="Proteomes" id="UP000521943"/>
    </source>
</evidence>
<evidence type="ECO:0000256" key="1">
    <source>
        <dbReference type="SAM" id="MobiDB-lite"/>
    </source>
</evidence>
<evidence type="ECO:0008006" key="5">
    <source>
        <dbReference type="Google" id="ProtNLM"/>
    </source>
</evidence>
<dbReference type="Proteomes" id="UP000521943">
    <property type="component" value="Unassembled WGS sequence"/>
</dbReference>
<gene>
    <name evidence="3" type="ORF">DFP72DRAFT_1058344</name>
</gene>
<accession>A0A8H6IKP4</accession>
<comment type="caution">
    <text evidence="3">The sequence shown here is derived from an EMBL/GenBank/DDBJ whole genome shotgun (WGS) entry which is preliminary data.</text>
</comment>
<protein>
    <recommendedName>
        <fullName evidence="5">Secreted protein</fullName>
    </recommendedName>
</protein>
<reference evidence="3 4" key="1">
    <citation type="submission" date="2020-07" db="EMBL/GenBank/DDBJ databases">
        <title>Comparative genomics of pyrophilous fungi reveals a link between fire events and developmental genes.</title>
        <authorList>
            <consortium name="DOE Joint Genome Institute"/>
            <person name="Steindorff A.S."/>
            <person name="Carver A."/>
            <person name="Calhoun S."/>
            <person name="Stillman K."/>
            <person name="Liu H."/>
            <person name="Lipzen A."/>
            <person name="Pangilinan J."/>
            <person name="Labutti K."/>
            <person name="Bruns T.D."/>
            <person name="Grigoriev I.V."/>
        </authorList>
    </citation>
    <scope>NUCLEOTIDE SEQUENCE [LARGE SCALE GENOMIC DNA]</scope>
    <source>
        <strain evidence="3 4">CBS 144469</strain>
    </source>
</reference>
<feature type="region of interest" description="Disordered" evidence="1">
    <location>
        <begin position="149"/>
        <end position="172"/>
    </location>
</feature>
<feature type="chain" id="PRO_5034362569" description="Secreted protein" evidence="2">
    <location>
        <begin position="23"/>
        <end position="187"/>
    </location>
</feature>
<organism evidence="3 4">
    <name type="scientific">Ephemerocybe angulata</name>
    <dbReference type="NCBI Taxonomy" id="980116"/>
    <lineage>
        <taxon>Eukaryota</taxon>
        <taxon>Fungi</taxon>
        <taxon>Dikarya</taxon>
        <taxon>Basidiomycota</taxon>
        <taxon>Agaricomycotina</taxon>
        <taxon>Agaricomycetes</taxon>
        <taxon>Agaricomycetidae</taxon>
        <taxon>Agaricales</taxon>
        <taxon>Agaricineae</taxon>
        <taxon>Psathyrellaceae</taxon>
        <taxon>Ephemerocybe</taxon>
    </lineage>
</organism>
<feature type="signal peptide" evidence="2">
    <location>
        <begin position="1"/>
        <end position="22"/>
    </location>
</feature>
<keyword evidence="4" id="KW-1185">Reference proteome</keyword>
<evidence type="ECO:0000256" key="2">
    <source>
        <dbReference type="SAM" id="SignalP"/>
    </source>
</evidence>
<name>A0A8H6IKP4_9AGAR</name>
<evidence type="ECO:0000313" key="3">
    <source>
        <dbReference type="EMBL" id="KAF6765781.1"/>
    </source>
</evidence>
<proteinExistence type="predicted"/>
<sequence>MAGWRRAGHIALTVLTLQQTLGSSFTAHSRIPTGSGFGIQALGAQPTRTSPPTLRHFQPAFRAEFHLKFRKIGAPLHPFIVSWHHTPPTKVPSELGAQLTPHPPPVLGLLLPWILSPIVPVPPGRSVLKSRTGHTVTILPCVGARRAQDRRDSQHVNLASNDAEDKPSSPSIRYHTFSTIHPILPNG</sequence>
<dbReference type="EMBL" id="JACGCI010000002">
    <property type="protein sequence ID" value="KAF6765781.1"/>
    <property type="molecule type" value="Genomic_DNA"/>
</dbReference>
<keyword evidence="2" id="KW-0732">Signal</keyword>
<dbReference type="AlphaFoldDB" id="A0A8H6IKP4"/>